<dbReference type="EMBL" id="CM037158">
    <property type="protein sequence ID" value="KAH7852266.1"/>
    <property type="molecule type" value="Genomic_DNA"/>
</dbReference>
<evidence type="ECO:0000313" key="1">
    <source>
        <dbReference type="EMBL" id="KAH7852266.1"/>
    </source>
</evidence>
<gene>
    <name evidence="1" type="ORF">Vadar_022596</name>
</gene>
<name>A0ACB7YF79_9ERIC</name>
<keyword evidence="2" id="KW-1185">Reference proteome</keyword>
<accession>A0ACB7YF79</accession>
<comment type="caution">
    <text evidence="1">The sequence shown here is derived from an EMBL/GenBank/DDBJ whole genome shotgun (WGS) entry which is preliminary data.</text>
</comment>
<protein>
    <submittedName>
        <fullName evidence="1">Uncharacterized protein</fullName>
    </submittedName>
</protein>
<sequence>MRKWTRMKENGDWIKETERTTGEVRRERVAEATRGPKRSQAGPMARREKMEPAKEAMPALPMSEEERWRSERMREKRGGDGEGGEEVGEEGEPGEASMGGGEREKRRNWVALWSESTGRENWGLDGTSGSMVLAALQGCRVGGGLYSLDREEKRE</sequence>
<organism evidence="1 2">
    <name type="scientific">Vaccinium darrowii</name>
    <dbReference type="NCBI Taxonomy" id="229202"/>
    <lineage>
        <taxon>Eukaryota</taxon>
        <taxon>Viridiplantae</taxon>
        <taxon>Streptophyta</taxon>
        <taxon>Embryophyta</taxon>
        <taxon>Tracheophyta</taxon>
        <taxon>Spermatophyta</taxon>
        <taxon>Magnoliopsida</taxon>
        <taxon>eudicotyledons</taxon>
        <taxon>Gunneridae</taxon>
        <taxon>Pentapetalae</taxon>
        <taxon>asterids</taxon>
        <taxon>Ericales</taxon>
        <taxon>Ericaceae</taxon>
        <taxon>Vaccinioideae</taxon>
        <taxon>Vaccinieae</taxon>
        <taxon>Vaccinium</taxon>
    </lineage>
</organism>
<dbReference type="Proteomes" id="UP000828048">
    <property type="component" value="Chromosome 8"/>
</dbReference>
<reference evidence="1 2" key="1">
    <citation type="journal article" date="2021" name="Hortic Res">
        <title>High-quality reference genome and annotation aids understanding of berry development for evergreen blueberry (Vaccinium darrowii).</title>
        <authorList>
            <person name="Yu J."/>
            <person name="Hulse-Kemp A.M."/>
            <person name="Babiker E."/>
            <person name="Staton M."/>
        </authorList>
    </citation>
    <scope>NUCLEOTIDE SEQUENCE [LARGE SCALE GENOMIC DNA]</scope>
    <source>
        <strain evidence="2">cv. NJ 8807/NJ 8810</strain>
        <tissue evidence="1">Young leaf</tissue>
    </source>
</reference>
<proteinExistence type="predicted"/>
<evidence type="ECO:0000313" key="2">
    <source>
        <dbReference type="Proteomes" id="UP000828048"/>
    </source>
</evidence>